<dbReference type="PANTHER" id="PTHR24366:SF164">
    <property type="entry name" value="CONNECTIN-LIKE PROTEIN"/>
    <property type="match status" value="1"/>
</dbReference>
<sequence>MSGLLYTLLGLAASANLHCAVRREISPCTCRQEEFSSSMINPGQASVAAAAVAAASTGNNNGHHGHGERIEVVCERMDSFEQVAGALRGKFTAEQQITLRVSHSNLRDISRHDFKELRMSITRLELNHDHLGDLNQLEWLLINANELTSLDGELPSSGYNLKMLYAVDNKLTHLPAEFRYLHRLESLFLQHNKIRSLDGTLQKARRLKFLELSYNDLQELTEEDFLEAEMLEDLQLGHNSLKSLGGPGNGNGDGNGGNSVLYPLRSLKCLNLTHNELREFSFASLRGLRELRLLDLSNNRIAQLHRGRTPSENLVEEEGEETPGGNIQDMRLQHNELRTLDGSIFVGMKELQRLNLSHNALGPTIGPRDLRGLDGLKVLDLSHNELTTLEDTSETWLPSLEELNASHNRLVTLSERDFRGFPVLCWADVSSNLIRTLMPELVANTRCTVHGVPDVLRIYLQDNPVLCDPGLADLTVAFEVNHAKVYGVANNCPTTTSTSIEQTSPLPPIQPLPPTLLLAAAAAASGGNVSFAATLE</sequence>
<feature type="region of interest" description="Disordered" evidence="3">
    <location>
        <begin position="308"/>
        <end position="327"/>
    </location>
</feature>
<organism evidence="5 6">
    <name type="scientific">Xylocopa violacea</name>
    <name type="common">Violet carpenter bee</name>
    <name type="synonym">Apis violacea</name>
    <dbReference type="NCBI Taxonomy" id="135666"/>
    <lineage>
        <taxon>Eukaryota</taxon>
        <taxon>Metazoa</taxon>
        <taxon>Ecdysozoa</taxon>
        <taxon>Arthropoda</taxon>
        <taxon>Hexapoda</taxon>
        <taxon>Insecta</taxon>
        <taxon>Pterygota</taxon>
        <taxon>Neoptera</taxon>
        <taxon>Endopterygota</taxon>
        <taxon>Hymenoptera</taxon>
        <taxon>Apocrita</taxon>
        <taxon>Aculeata</taxon>
        <taxon>Apoidea</taxon>
        <taxon>Anthophila</taxon>
        <taxon>Apidae</taxon>
        <taxon>Xylocopa</taxon>
        <taxon>Xylocopa</taxon>
    </lineage>
</organism>
<evidence type="ECO:0000256" key="1">
    <source>
        <dbReference type="ARBA" id="ARBA00022614"/>
    </source>
</evidence>
<dbReference type="PROSITE" id="PS51450">
    <property type="entry name" value="LRR"/>
    <property type="match status" value="3"/>
</dbReference>
<dbReference type="SMART" id="SM00364">
    <property type="entry name" value="LRR_BAC"/>
    <property type="match status" value="5"/>
</dbReference>
<keyword evidence="2" id="KW-0677">Repeat</keyword>
<dbReference type="Proteomes" id="UP001642520">
    <property type="component" value="Unassembled WGS sequence"/>
</dbReference>
<dbReference type="PANTHER" id="PTHR24366">
    <property type="entry name" value="IG(IMMUNOGLOBULIN) AND LRR(LEUCINE RICH REPEAT) DOMAINS"/>
    <property type="match status" value="1"/>
</dbReference>
<keyword evidence="4" id="KW-0732">Signal</keyword>
<dbReference type="PRINTS" id="PR00019">
    <property type="entry name" value="LEURICHRPT"/>
</dbReference>
<evidence type="ECO:0000256" key="4">
    <source>
        <dbReference type="SAM" id="SignalP"/>
    </source>
</evidence>
<evidence type="ECO:0000313" key="5">
    <source>
        <dbReference type="EMBL" id="CAL7944880.1"/>
    </source>
</evidence>
<protein>
    <submittedName>
        <fullName evidence="5">Uncharacterized protein</fullName>
    </submittedName>
</protein>
<feature type="chain" id="PRO_5045276235" evidence="4">
    <location>
        <begin position="20"/>
        <end position="536"/>
    </location>
</feature>
<reference evidence="5 6" key="1">
    <citation type="submission" date="2024-08" db="EMBL/GenBank/DDBJ databases">
        <authorList>
            <person name="Will J Nash"/>
            <person name="Angela Man"/>
            <person name="Seanna McTaggart"/>
            <person name="Kendall Baker"/>
            <person name="Tom Barker"/>
            <person name="Leah Catchpole"/>
            <person name="Alex Durrant"/>
            <person name="Karim Gharbi"/>
            <person name="Naomi Irish"/>
            <person name="Gemy Kaithakottil"/>
            <person name="Debby Ku"/>
            <person name="Aaliyah Providence"/>
            <person name="Felix Shaw"/>
            <person name="David Swarbreck"/>
            <person name="Chris Watkins"/>
            <person name="Ann M. McCartney"/>
            <person name="Giulio Formenti"/>
            <person name="Alice Mouton"/>
            <person name="Noel Vella"/>
            <person name="Bjorn M von Reumont"/>
            <person name="Adriana Vella"/>
            <person name="Wilfried Haerty"/>
        </authorList>
    </citation>
    <scope>NUCLEOTIDE SEQUENCE [LARGE SCALE GENOMIC DNA]</scope>
</reference>
<keyword evidence="6" id="KW-1185">Reference proteome</keyword>
<dbReference type="Pfam" id="PF13855">
    <property type="entry name" value="LRR_8"/>
    <property type="match status" value="3"/>
</dbReference>
<comment type="caution">
    <text evidence="5">The sequence shown here is derived from an EMBL/GenBank/DDBJ whole genome shotgun (WGS) entry which is preliminary data.</text>
</comment>
<dbReference type="SMART" id="SM00365">
    <property type="entry name" value="LRR_SD22"/>
    <property type="match status" value="3"/>
</dbReference>
<dbReference type="InterPro" id="IPR032675">
    <property type="entry name" value="LRR_dom_sf"/>
</dbReference>
<evidence type="ECO:0000256" key="3">
    <source>
        <dbReference type="SAM" id="MobiDB-lite"/>
    </source>
</evidence>
<evidence type="ECO:0000313" key="6">
    <source>
        <dbReference type="Proteomes" id="UP001642520"/>
    </source>
</evidence>
<feature type="signal peptide" evidence="4">
    <location>
        <begin position="1"/>
        <end position="19"/>
    </location>
</feature>
<evidence type="ECO:0000256" key="2">
    <source>
        <dbReference type="ARBA" id="ARBA00022737"/>
    </source>
</evidence>
<proteinExistence type="predicted"/>
<dbReference type="SMART" id="SM00369">
    <property type="entry name" value="LRR_TYP"/>
    <property type="match status" value="9"/>
</dbReference>
<gene>
    <name evidence="5" type="ORF">XYLVIOL_LOCUS6909</name>
</gene>
<dbReference type="InterPro" id="IPR003591">
    <property type="entry name" value="Leu-rich_rpt_typical-subtyp"/>
</dbReference>
<name>A0ABP1P089_XYLVO</name>
<dbReference type="EMBL" id="CAXAJV020001293">
    <property type="protein sequence ID" value="CAL7944880.1"/>
    <property type="molecule type" value="Genomic_DNA"/>
</dbReference>
<dbReference type="InterPro" id="IPR001611">
    <property type="entry name" value="Leu-rich_rpt"/>
</dbReference>
<dbReference type="SUPFAM" id="SSF52058">
    <property type="entry name" value="L domain-like"/>
    <property type="match status" value="1"/>
</dbReference>
<accession>A0ABP1P089</accession>
<keyword evidence="1" id="KW-0433">Leucine-rich repeat</keyword>
<dbReference type="Gene3D" id="3.80.10.10">
    <property type="entry name" value="Ribonuclease Inhibitor"/>
    <property type="match status" value="3"/>
</dbReference>